<feature type="region of interest" description="Disordered" evidence="1">
    <location>
        <begin position="121"/>
        <end position="150"/>
    </location>
</feature>
<sequence>MARYSRHGWIRLAQLGYTRLFHTSPVSYPPRNSPKGISRLSSAIRLLSSPTGTVTYALRKSATTRKFLRILSLISDTAHSSATFRLTSLLIILFSPGLEDQISLGSDLELSLARSPFDREFTPERRHQIQQPGRKKTQNDISDQKTRKRF</sequence>
<dbReference type="RefSeq" id="XP_033687602.1">
    <property type="nucleotide sequence ID" value="XM_033821250.1"/>
</dbReference>
<proteinExistence type="predicted"/>
<protein>
    <submittedName>
        <fullName evidence="2">Uncharacterized protein</fullName>
    </submittedName>
</protein>
<dbReference type="Proteomes" id="UP000800094">
    <property type="component" value="Unassembled WGS sequence"/>
</dbReference>
<dbReference type="AlphaFoldDB" id="A0A6A6IR91"/>
<reference evidence="2" key="1">
    <citation type="journal article" date="2020" name="Stud. Mycol.">
        <title>101 Dothideomycetes genomes: a test case for predicting lifestyles and emergence of pathogens.</title>
        <authorList>
            <person name="Haridas S."/>
            <person name="Albert R."/>
            <person name="Binder M."/>
            <person name="Bloem J."/>
            <person name="Labutti K."/>
            <person name="Salamov A."/>
            <person name="Andreopoulos B."/>
            <person name="Baker S."/>
            <person name="Barry K."/>
            <person name="Bills G."/>
            <person name="Bluhm B."/>
            <person name="Cannon C."/>
            <person name="Castanera R."/>
            <person name="Culley D."/>
            <person name="Daum C."/>
            <person name="Ezra D."/>
            <person name="Gonzalez J."/>
            <person name="Henrissat B."/>
            <person name="Kuo A."/>
            <person name="Liang C."/>
            <person name="Lipzen A."/>
            <person name="Lutzoni F."/>
            <person name="Magnuson J."/>
            <person name="Mondo S."/>
            <person name="Nolan M."/>
            <person name="Ohm R."/>
            <person name="Pangilinan J."/>
            <person name="Park H.-J."/>
            <person name="Ramirez L."/>
            <person name="Alfaro M."/>
            <person name="Sun H."/>
            <person name="Tritt A."/>
            <person name="Yoshinaga Y."/>
            <person name="Zwiers L.-H."/>
            <person name="Turgeon B."/>
            <person name="Goodwin S."/>
            <person name="Spatafora J."/>
            <person name="Crous P."/>
            <person name="Grigoriev I."/>
        </authorList>
    </citation>
    <scope>NUCLEOTIDE SEQUENCE</scope>
    <source>
        <strain evidence="2">CBS 122368</strain>
    </source>
</reference>
<evidence type="ECO:0000313" key="2">
    <source>
        <dbReference type="EMBL" id="KAF2252598.1"/>
    </source>
</evidence>
<organism evidence="2 3">
    <name type="scientific">Trematosphaeria pertusa</name>
    <dbReference type="NCBI Taxonomy" id="390896"/>
    <lineage>
        <taxon>Eukaryota</taxon>
        <taxon>Fungi</taxon>
        <taxon>Dikarya</taxon>
        <taxon>Ascomycota</taxon>
        <taxon>Pezizomycotina</taxon>
        <taxon>Dothideomycetes</taxon>
        <taxon>Pleosporomycetidae</taxon>
        <taxon>Pleosporales</taxon>
        <taxon>Massarineae</taxon>
        <taxon>Trematosphaeriaceae</taxon>
        <taxon>Trematosphaeria</taxon>
    </lineage>
</organism>
<dbReference type="EMBL" id="ML987192">
    <property type="protein sequence ID" value="KAF2252598.1"/>
    <property type="molecule type" value="Genomic_DNA"/>
</dbReference>
<gene>
    <name evidence="2" type="ORF">BU26DRAFT_259718</name>
</gene>
<evidence type="ECO:0000313" key="3">
    <source>
        <dbReference type="Proteomes" id="UP000800094"/>
    </source>
</evidence>
<evidence type="ECO:0000256" key="1">
    <source>
        <dbReference type="SAM" id="MobiDB-lite"/>
    </source>
</evidence>
<accession>A0A6A6IR91</accession>
<keyword evidence="3" id="KW-1185">Reference proteome</keyword>
<dbReference type="GeneID" id="54574580"/>
<name>A0A6A6IR91_9PLEO</name>